<evidence type="ECO:0000313" key="2">
    <source>
        <dbReference type="Proteomes" id="UP001177260"/>
    </source>
</evidence>
<sequence>MRTRSQQQSPGNFVSLENPSRRTRSTRSASQTKTANTTNATDRTDTDPTEEEPSGPSKQPATRAKSQRVTKKKTATTTKKKVTKAASSKPAAKATRKSTRKAAKATSEEPETHADETPETTPETDENKENADDAIQNTESETATAEHALAEKDDAQSESTHPLDCQQPAVPWTQDVLHSPHTLAHTAPSSPNAPTSPISNLPPVGTIAASWAEIIFGDISNIGSPLSERSRIPSLDEPLFADGELDEILLEQVRGPLLESVTLQEGRWAGHSVQSTEESAWEQPEAPSTFESPAVAEPTTAESMESVAVQECDQGISQQSEADSLSASTVGSGGGTVAVSEQVDDLTQQFTKLGLAELVPRPAAVVFPGLSDSPTWQPETVQPARDPISVSSTIDGGSYHYASQAAVSVAPVEPRGPSIFDEPPPSFELSYIGEFARRQAQQTPSLISLARPRPRTYYDVPSFFWAQIRDERRVLAPEALAEDCHRPPQFSPAAVREPSEPSHTASMSARLSTSVPGSRPRVPAILSPIPEQFEPEMSPGPGRSKVGAGTEVAAGASASSAASQAPMVAKETYCCLAAHDRSRVSKKLTRKKVNRKRTRSVVSDEETAAGGPETPIANKRRNLGVPGSTPFARRLPPLSRRLSSTSVPYSERLRRRQAERNGRIHRTVFRLPEYIAQEMADRQAAETASQPEPPLTHVDGSEDPERSQGQDQQVEDAPAEPSSEQASAHSAALPSALPETPRRGWNIRGLLNSVPRSFSRLISGFGRPSAQNGQPEQSLPSSDSETTKQSASGIDHTVDAEPEFTTTKAKFRPWKPRRRLTTGEPPQKRRNLEYSLFPAPMDRSLYLGDIATPLRDLPEPSTLQSASLPPTSHPSTIDTRPHEPTIPATSVISESSAQIEDASSATQAQETRGRETPQQASSNKQKKRKRAPSPDVIPNPPGCSYGMDTDYFWYSSESEDEGEDEAPEQSTALQQANGLARTAVRSALRSDRPASKKVRFDASPEDTPSKLRTRARATDPYTGSHFIGMGSGSPSSPTPNAPNPAPFVEEEEEDMYGLSPVVDPRTRPGFIPNTQGTFQLDYDAFSDDDSSESGEPSSPTSASAPSSAPAAETPLDESPQSPATSTAPSVAQAATPRQASIMPPSTPAATVDDEALAKVRSLAEKHKPKTPSRLRTASRYSSPMTITPDARIESAPVEDFGDDEFAQDAQWLYEHCPSGDLTKFQWPDRQGYKESLEISQTVIDVLAKVWNDSEVDEAHNLFCQGFEEFKQQA</sequence>
<name>A0ACC3AU25_9EURO</name>
<evidence type="ECO:0000313" key="1">
    <source>
        <dbReference type="EMBL" id="KAK1140839.1"/>
    </source>
</evidence>
<comment type="caution">
    <text evidence="1">The sequence shown here is derived from an EMBL/GenBank/DDBJ whole genome shotgun (WGS) entry which is preliminary data.</text>
</comment>
<dbReference type="EMBL" id="JAOPJF010000074">
    <property type="protein sequence ID" value="KAK1140839.1"/>
    <property type="molecule type" value="Genomic_DNA"/>
</dbReference>
<accession>A0ACC3AU25</accession>
<protein>
    <submittedName>
        <fullName evidence="1">Uncharacterized protein</fullName>
    </submittedName>
</protein>
<dbReference type="Proteomes" id="UP001177260">
    <property type="component" value="Unassembled WGS sequence"/>
</dbReference>
<gene>
    <name evidence="1" type="ORF">N8T08_009836</name>
</gene>
<keyword evidence="2" id="KW-1185">Reference proteome</keyword>
<reference evidence="1 2" key="1">
    <citation type="journal article" date="2023" name="ACS Omega">
        <title>Identification of the Neoaspergillic Acid Biosynthesis Gene Cluster by Establishing an In Vitro CRISPR-Ribonucleoprotein Genetic System in Aspergillus melleus.</title>
        <authorList>
            <person name="Yuan B."/>
            <person name="Grau M.F."/>
            <person name="Murata R.M."/>
            <person name="Torok T."/>
            <person name="Venkateswaran K."/>
            <person name="Stajich J.E."/>
            <person name="Wang C.C.C."/>
        </authorList>
    </citation>
    <scope>NUCLEOTIDE SEQUENCE [LARGE SCALE GENOMIC DNA]</scope>
    <source>
        <strain evidence="1 2">IMV 1140</strain>
    </source>
</reference>
<proteinExistence type="predicted"/>
<organism evidence="1 2">
    <name type="scientific">Aspergillus melleus</name>
    <dbReference type="NCBI Taxonomy" id="138277"/>
    <lineage>
        <taxon>Eukaryota</taxon>
        <taxon>Fungi</taxon>
        <taxon>Dikarya</taxon>
        <taxon>Ascomycota</taxon>
        <taxon>Pezizomycotina</taxon>
        <taxon>Eurotiomycetes</taxon>
        <taxon>Eurotiomycetidae</taxon>
        <taxon>Eurotiales</taxon>
        <taxon>Aspergillaceae</taxon>
        <taxon>Aspergillus</taxon>
        <taxon>Aspergillus subgen. Circumdati</taxon>
    </lineage>
</organism>